<accession>A0ABX4PKQ9</accession>
<protein>
    <submittedName>
        <fullName evidence="1">Uncharacterized protein</fullName>
    </submittedName>
</protein>
<evidence type="ECO:0000313" key="1">
    <source>
        <dbReference type="EMBL" id="PKA16367.1"/>
    </source>
</evidence>
<name>A0ABX4PKQ9_9LEPT</name>
<proteinExistence type="predicted"/>
<dbReference type="EMBL" id="NPEI01000004">
    <property type="protein sequence ID" value="PKA16367.1"/>
    <property type="molecule type" value="Genomic_DNA"/>
</dbReference>
<comment type="caution">
    <text evidence="1">The sequence shown here is derived from an EMBL/GenBank/DDBJ whole genome shotgun (WGS) entry which is preliminary data.</text>
</comment>
<evidence type="ECO:0000313" key="2">
    <source>
        <dbReference type="Proteomes" id="UP000231857"/>
    </source>
</evidence>
<reference evidence="1 2" key="1">
    <citation type="submission" date="2017-07" db="EMBL/GenBank/DDBJ databases">
        <title>Leptospira spp. isolated from tropical soils.</title>
        <authorList>
            <person name="Thibeaux R."/>
            <person name="Iraola G."/>
            <person name="Ferres I."/>
            <person name="Bierque E."/>
            <person name="Girault D."/>
            <person name="Soupe-Gilbert M.-E."/>
            <person name="Picardeau M."/>
            <person name="Goarant C."/>
        </authorList>
    </citation>
    <scope>NUCLEOTIDE SEQUENCE [LARGE SCALE GENOMIC DNA]</scope>
    <source>
        <strain evidence="1 2">ATI7-C-A2</strain>
    </source>
</reference>
<sequence>MHSFSEALRTFALASAECLGFCSHFDKPLSGVLRVVMLMLYRSLDQYEEDQIQLYTIEIVQYTKKASVTACRSA</sequence>
<organism evidence="1 2">
    <name type="scientific">Leptospira haakeii</name>
    <dbReference type="NCBI Taxonomy" id="2023198"/>
    <lineage>
        <taxon>Bacteria</taxon>
        <taxon>Pseudomonadati</taxon>
        <taxon>Spirochaetota</taxon>
        <taxon>Spirochaetia</taxon>
        <taxon>Leptospirales</taxon>
        <taxon>Leptospiraceae</taxon>
        <taxon>Leptospira</taxon>
    </lineage>
</organism>
<keyword evidence="2" id="KW-1185">Reference proteome</keyword>
<dbReference type="Proteomes" id="UP000231857">
    <property type="component" value="Unassembled WGS sequence"/>
</dbReference>
<gene>
    <name evidence="1" type="ORF">CH363_09610</name>
</gene>